<feature type="compositionally biased region" description="Low complexity" evidence="1">
    <location>
        <begin position="366"/>
        <end position="382"/>
    </location>
</feature>
<feature type="compositionally biased region" description="Low complexity" evidence="1">
    <location>
        <begin position="11"/>
        <end position="37"/>
    </location>
</feature>
<evidence type="ECO:0000256" key="1">
    <source>
        <dbReference type="SAM" id="MobiDB-lite"/>
    </source>
</evidence>
<evidence type="ECO:0000313" key="3">
    <source>
        <dbReference type="Proteomes" id="UP000649617"/>
    </source>
</evidence>
<feature type="non-terminal residue" evidence="2">
    <location>
        <position position="1"/>
    </location>
</feature>
<sequence length="847" mass="95208">NAPPAAEESKATTSAPAGSSATTKATTGEIRSKAAGASKKKPKRNSKQNSKKARRNTTTRKASKNKHTRKNKEVQKKKKTKAGAKKVAQANQASNASKANALDDEMRGREPAPPAPPDAKPDSDTNRVNAEEANASRPATRKRTKSKDPDRAKSPPPPTPEQLYQTVVDNLQRCNTSDLESIAALLGGNAPPVPAVPASLSAPSVKGESTPEEIQKMGHVAKGCHQKLEVLREQWEACQGEWRKSQLFVSISKSSALRHRGKRAWLTRADLVRKYGSEEVADRIIKNKLSNEETKATQTKPHPDDPDNEALTLYLVWDSESETTEEDVVMEQLFRAVDDVDSDSDDDKADKKKKSKSKKGKKRKASSSSGEAGSKDTSASSSSEKRSKKKKKDKKGSRKGKKETKDQKRKRLEKEQEAAKKEEERQLDKQLREAIAKAKKALGAMNDAIRKAKDKEKKIQQLSPDIRSAIEPKLEKALEMMTEERDNLQASLDNQEDVGSLEKAMQAADSGKALHIVFLTLTNPFEVALDVQALVPVILQAEKKYSNSELDCKGDARHPSSRSRALAHNDSDVISEDVRRLGTYAECNGPRNFWKALRVPVEPVDIRLPVCTSDGRYEVQKWPILDVHSVIDYLWNDLGLRIPMHHVEEFWRHSREYKQPWALEHEATERHIPLGLYGDSAKITTAFNSDKMLGVFFNLPLWRPRSIRRSRFLIFAIEESKLWGHHTLTAVLSRITWSVNLLFDGLRPFVDPAGHALPKQELYGGYICKDKTVFAVTEIRGDQLWQKQVFRFTASWIWTSARVCHACDCRAHGPDSQHRLYWDFDAWLPYEFSNAQFLARRMPSRFL</sequence>
<protein>
    <submittedName>
        <fullName evidence="2">Uncharacterized protein</fullName>
    </submittedName>
</protein>
<evidence type="ECO:0000313" key="2">
    <source>
        <dbReference type="EMBL" id="CAE7733610.1"/>
    </source>
</evidence>
<dbReference type="Proteomes" id="UP000649617">
    <property type="component" value="Unassembled WGS sequence"/>
</dbReference>
<dbReference type="EMBL" id="CAJNIZ010045906">
    <property type="protein sequence ID" value="CAE7733610.1"/>
    <property type="molecule type" value="Genomic_DNA"/>
</dbReference>
<organism evidence="2 3">
    <name type="scientific">Symbiodinium pilosum</name>
    <name type="common">Dinoflagellate</name>
    <dbReference type="NCBI Taxonomy" id="2952"/>
    <lineage>
        <taxon>Eukaryota</taxon>
        <taxon>Sar</taxon>
        <taxon>Alveolata</taxon>
        <taxon>Dinophyceae</taxon>
        <taxon>Suessiales</taxon>
        <taxon>Symbiodiniaceae</taxon>
        <taxon>Symbiodinium</taxon>
    </lineage>
</organism>
<comment type="caution">
    <text evidence="2">The sequence shown here is derived from an EMBL/GenBank/DDBJ whole genome shotgun (WGS) entry which is preliminary data.</text>
</comment>
<feature type="compositionally biased region" description="Basic residues" evidence="1">
    <location>
        <begin position="38"/>
        <end position="84"/>
    </location>
</feature>
<feature type="compositionally biased region" description="Basic residues" evidence="1">
    <location>
        <begin position="386"/>
        <end position="411"/>
    </location>
</feature>
<feature type="region of interest" description="Disordered" evidence="1">
    <location>
        <begin position="1"/>
        <end position="165"/>
    </location>
</feature>
<accession>A0A812XP65</accession>
<dbReference type="AlphaFoldDB" id="A0A812XP65"/>
<feature type="compositionally biased region" description="Low complexity" evidence="1">
    <location>
        <begin position="85"/>
        <end position="100"/>
    </location>
</feature>
<keyword evidence="3" id="KW-1185">Reference proteome</keyword>
<proteinExistence type="predicted"/>
<feature type="compositionally biased region" description="Basic and acidic residues" evidence="1">
    <location>
        <begin position="291"/>
        <end position="305"/>
    </location>
</feature>
<gene>
    <name evidence="2" type="ORF">SPIL2461_LOCUS21084</name>
</gene>
<feature type="compositionally biased region" description="Acidic residues" evidence="1">
    <location>
        <begin position="319"/>
        <end position="329"/>
    </location>
</feature>
<name>A0A812XP65_SYMPI</name>
<feature type="compositionally biased region" description="Basic and acidic residues" evidence="1">
    <location>
        <begin position="412"/>
        <end position="426"/>
    </location>
</feature>
<feature type="region of interest" description="Disordered" evidence="1">
    <location>
        <begin position="291"/>
        <end position="426"/>
    </location>
</feature>
<reference evidence="2" key="1">
    <citation type="submission" date="2021-02" db="EMBL/GenBank/DDBJ databases">
        <authorList>
            <person name="Dougan E. K."/>
            <person name="Rhodes N."/>
            <person name="Thang M."/>
            <person name="Chan C."/>
        </authorList>
    </citation>
    <scope>NUCLEOTIDE SEQUENCE</scope>
</reference>
<feature type="compositionally biased region" description="Basic residues" evidence="1">
    <location>
        <begin position="351"/>
        <end position="365"/>
    </location>
</feature>